<reference evidence="2" key="2">
    <citation type="submission" date="2019-01" db="UniProtKB">
        <authorList>
            <consortium name="EnsemblPlants"/>
        </authorList>
    </citation>
    <scope>IDENTIFICATION</scope>
    <source>
        <strain evidence="2">cv. Heinz 1706</strain>
    </source>
</reference>
<accession>A0A3Q7IDH0</accession>
<dbReference type="PaxDb" id="4081-Solyc08g005340.1.1"/>
<organism evidence="2">
    <name type="scientific">Solanum lycopersicum</name>
    <name type="common">Tomato</name>
    <name type="synonym">Lycopersicon esculentum</name>
    <dbReference type="NCBI Taxonomy" id="4081"/>
    <lineage>
        <taxon>Eukaryota</taxon>
        <taxon>Viridiplantae</taxon>
        <taxon>Streptophyta</taxon>
        <taxon>Embryophyta</taxon>
        <taxon>Tracheophyta</taxon>
        <taxon>Spermatophyta</taxon>
        <taxon>Magnoliopsida</taxon>
        <taxon>eudicotyledons</taxon>
        <taxon>Gunneridae</taxon>
        <taxon>Pentapetalae</taxon>
        <taxon>asterids</taxon>
        <taxon>lamiids</taxon>
        <taxon>Solanales</taxon>
        <taxon>Solanaceae</taxon>
        <taxon>Solanoideae</taxon>
        <taxon>Solaneae</taxon>
        <taxon>Solanum</taxon>
        <taxon>Solanum subgen. Lycopersicon</taxon>
    </lineage>
</organism>
<sequence length="171" mass="19950">MSVPLSLGFTFPYSENQIDILAYLAFINGEVYYWKSCEKIKRFRVITHLRYDEIYTKDVYLWVHFATKVANVEVFTSYCQLNPCGSVYWSNLVSLSIGNAQPTDGVTEKILSSCPNLECLELRKVSGIQRLEIRSVKLRILIIEEYYEKNHDIWLEIIAPHLKHLEIIGIR</sequence>
<protein>
    <recommendedName>
        <fullName evidence="1">F-box/LRR-repeat protein 15/At3g58940/PEG3-like LRR domain-containing protein</fullName>
    </recommendedName>
</protein>
<dbReference type="AlphaFoldDB" id="A0A3Q7IDH0"/>
<dbReference type="Pfam" id="PF24758">
    <property type="entry name" value="LRR_At5g56370"/>
    <property type="match status" value="1"/>
</dbReference>
<keyword evidence="3" id="KW-1185">Reference proteome</keyword>
<reference evidence="2" key="1">
    <citation type="journal article" date="2012" name="Nature">
        <title>The tomato genome sequence provides insights into fleshy fruit evolution.</title>
        <authorList>
            <consortium name="Tomato Genome Consortium"/>
        </authorList>
    </citation>
    <scope>NUCLEOTIDE SEQUENCE [LARGE SCALE GENOMIC DNA]</scope>
    <source>
        <strain evidence="2">cv. Heinz 1706</strain>
    </source>
</reference>
<dbReference type="Gene3D" id="3.80.10.10">
    <property type="entry name" value="Ribonuclease Inhibitor"/>
    <property type="match status" value="1"/>
</dbReference>
<dbReference type="InterPro" id="IPR055411">
    <property type="entry name" value="LRR_FXL15/At3g58940/PEG3-like"/>
</dbReference>
<evidence type="ECO:0000259" key="1">
    <source>
        <dbReference type="Pfam" id="PF24758"/>
    </source>
</evidence>
<dbReference type="EnsemblPlants" id="Solyc08g005316.1.1">
    <property type="protein sequence ID" value="Solyc08g005316.1.1"/>
    <property type="gene ID" value="Solyc08g005316.1"/>
</dbReference>
<dbReference type="Gramene" id="Solyc08g005316.1.1">
    <property type="protein sequence ID" value="Solyc08g005316.1.1"/>
    <property type="gene ID" value="Solyc08g005316.1"/>
</dbReference>
<proteinExistence type="predicted"/>
<dbReference type="InParanoid" id="A0A3Q7IDH0"/>
<evidence type="ECO:0000313" key="3">
    <source>
        <dbReference type="Proteomes" id="UP000004994"/>
    </source>
</evidence>
<dbReference type="Proteomes" id="UP000004994">
    <property type="component" value="Chromosome 8"/>
</dbReference>
<feature type="domain" description="F-box/LRR-repeat protein 15/At3g58940/PEG3-like LRR" evidence="1">
    <location>
        <begin position="84"/>
        <end position="164"/>
    </location>
</feature>
<evidence type="ECO:0000313" key="2">
    <source>
        <dbReference type="EnsemblPlants" id="Solyc08g005316.1.1"/>
    </source>
</evidence>
<dbReference type="InterPro" id="IPR032675">
    <property type="entry name" value="LRR_dom_sf"/>
</dbReference>
<name>A0A3Q7IDH0_SOLLC</name>
<dbReference type="SUPFAM" id="SSF52047">
    <property type="entry name" value="RNI-like"/>
    <property type="match status" value="1"/>
</dbReference>